<evidence type="ECO:0000313" key="5">
    <source>
        <dbReference type="Proteomes" id="UP000285112"/>
    </source>
</evidence>
<proteinExistence type="predicted"/>
<evidence type="ECO:0000313" key="4">
    <source>
        <dbReference type="EMBL" id="RJQ92312.1"/>
    </source>
</evidence>
<feature type="transmembrane region" description="Helical" evidence="2">
    <location>
        <begin position="76"/>
        <end position="95"/>
    </location>
</feature>
<feature type="transmembrane region" description="Helical" evidence="2">
    <location>
        <begin position="125"/>
        <end position="143"/>
    </location>
</feature>
<evidence type="ECO:0000256" key="2">
    <source>
        <dbReference type="SAM" id="Phobius"/>
    </source>
</evidence>
<dbReference type="Pfam" id="PF23636">
    <property type="entry name" value="DUF7144"/>
    <property type="match status" value="1"/>
</dbReference>
<name>A0A419IBE9_9PSEU</name>
<reference evidence="4 5" key="1">
    <citation type="submission" date="2018-09" db="EMBL/GenBank/DDBJ databases">
        <title>YIM PH 21725 draft genome.</title>
        <authorList>
            <person name="Miao C."/>
        </authorList>
    </citation>
    <scope>NUCLEOTIDE SEQUENCE [LARGE SCALE GENOMIC DNA]</scope>
    <source>
        <strain evidence="5">YIM PH21725</strain>
    </source>
</reference>
<feature type="domain" description="DUF7144" evidence="3">
    <location>
        <begin position="32"/>
        <end position="146"/>
    </location>
</feature>
<dbReference type="InterPro" id="IPR055568">
    <property type="entry name" value="DUF7144"/>
</dbReference>
<dbReference type="OrthoDB" id="4482242at2"/>
<accession>A0A419IBE9</accession>
<dbReference type="AlphaFoldDB" id="A0A419IBE9"/>
<dbReference type="Proteomes" id="UP000285112">
    <property type="component" value="Unassembled WGS sequence"/>
</dbReference>
<keyword evidence="2" id="KW-1133">Transmembrane helix</keyword>
<protein>
    <recommendedName>
        <fullName evidence="3">DUF7144 domain-containing protein</fullName>
    </recommendedName>
</protein>
<keyword evidence="2" id="KW-0812">Transmembrane</keyword>
<evidence type="ECO:0000259" key="3">
    <source>
        <dbReference type="Pfam" id="PF23636"/>
    </source>
</evidence>
<organism evidence="4 5">
    <name type="scientific">Amycolatopsis panacis</name>
    <dbReference type="NCBI Taxonomy" id="2340917"/>
    <lineage>
        <taxon>Bacteria</taxon>
        <taxon>Bacillati</taxon>
        <taxon>Actinomycetota</taxon>
        <taxon>Actinomycetes</taxon>
        <taxon>Pseudonocardiales</taxon>
        <taxon>Pseudonocardiaceae</taxon>
        <taxon>Amycolatopsis</taxon>
    </lineage>
</organism>
<feature type="region of interest" description="Disordered" evidence="1">
    <location>
        <begin position="1"/>
        <end position="21"/>
    </location>
</feature>
<dbReference type="EMBL" id="QZFV01000010">
    <property type="protein sequence ID" value="RJQ92312.1"/>
    <property type="molecule type" value="Genomic_DNA"/>
</dbReference>
<evidence type="ECO:0000256" key="1">
    <source>
        <dbReference type="SAM" id="MobiDB-lite"/>
    </source>
</evidence>
<keyword evidence="5" id="KW-1185">Reference proteome</keyword>
<gene>
    <name evidence="4" type="ORF">D5S19_00620</name>
</gene>
<sequence length="152" mass="16608">MSQHAQQHSGISDSTSMFTTPESTTPTRWVGWIWFGASMMILLGLFSLIEGFVALFNDKYYVVTRQGLLVFDMTGWGWVHVIVGGLAVVAGGFLFTGMLWARIIAVILAGVNAIAQLVFLSAYPVWGTIVIALDVLVIYAIIVHGREAKVSE</sequence>
<comment type="caution">
    <text evidence="4">The sequence shown here is derived from an EMBL/GenBank/DDBJ whole genome shotgun (WGS) entry which is preliminary data.</text>
</comment>
<keyword evidence="2" id="KW-0472">Membrane</keyword>
<feature type="transmembrane region" description="Helical" evidence="2">
    <location>
        <begin position="100"/>
        <end position="119"/>
    </location>
</feature>
<feature type="transmembrane region" description="Helical" evidence="2">
    <location>
        <begin position="32"/>
        <end position="56"/>
    </location>
</feature>